<name>A0A9P6JNY7_9AGAR</name>
<gene>
    <name evidence="1" type="ORF">CPB83DRAFT_856761</name>
</gene>
<dbReference type="Gene3D" id="3.40.50.300">
    <property type="entry name" value="P-loop containing nucleotide triphosphate hydrolases"/>
    <property type="match status" value="1"/>
</dbReference>
<dbReference type="AlphaFoldDB" id="A0A9P6JNY7"/>
<keyword evidence="1" id="KW-0378">Hydrolase</keyword>
<sequence length="242" mass="27258">MDQEIQELCDYLVEKLETNPTHRRLLVGLAGVPGSGKSTIAELLNQKINDRLRKSVPIRTESNGSRVESILVGLDGWHLSRAELDLFPDPKLAHDRRGVHWTFNGSTYVDFVRSLHEDVTHDIVLKAPSFIHSLKDPTPDAIVIHPYHRIVILEGLYVFLSIEPWNKAGILLDERWLISVDQASVKTRLVERHVRTGVASDANEAAWRADENDIPNGQFLLANNLEPTRVIHSMDSSALNSQ</sequence>
<protein>
    <submittedName>
        <fullName evidence="1">P-loop containing nucleoside triphosphate hydrolase protein</fullName>
    </submittedName>
</protein>
<accession>A0A9P6JNY7</accession>
<comment type="caution">
    <text evidence="1">The sequence shown here is derived from an EMBL/GenBank/DDBJ whole genome shotgun (WGS) entry which is preliminary data.</text>
</comment>
<dbReference type="EMBL" id="MU157864">
    <property type="protein sequence ID" value="KAF9527105.1"/>
    <property type="molecule type" value="Genomic_DNA"/>
</dbReference>
<reference evidence="1" key="1">
    <citation type="submission" date="2020-11" db="EMBL/GenBank/DDBJ databases">
        <authorList>
            <consortium name="DOE Joint Genome Institute"/>
            <person name="Ahrendt S."/>
            <person name="Riley R."/>
            <person name="Andreopoulos W."/>
            <person name="Labutti K."/>
            <person name="Pangilinan J."/>
            <person name="Ruiz-Duenas F.J."/>
            <person name="Barrasa J.M."/>
            <person name="Sanchez-Garcia M."/>
            <person name="Camarero S."/>
            <person name="Miyauchi S."/>
            <person name="Serrano A."/>
            <person name="Linde D."/>
            <person name="Babiker R."/>
            <person name="Drula E."/>
            <person name="Ayuso-Fernandez I."/>
            <person name="Pacheco R."/>
            <person name="Padilla G."/>
            <person name="Ferreira P."/>
            <person name="Barriuso J."/>
            <person name="Kellner H."/>
            <person name="Castanera R."/>
            <person name="Alfaro M."/>
            <person name="Ramirez L."/>
            <person name="Pisabarro A.G."/>
            <person name="Kuo A."/>
            <person name="Tritt A."/>
            <person name="Lipzen A."/>
            <person name="He G."/>
            <person name="Yan M."/>
            <person name="Ng V."/>
            <person name="Cullen D."/>
            <person name="Martin F."/>
            <person name="Rosso M.-N."/>
            <person name="Henrissat B."/>
            <person name="Hibbett D."/>
            <person name="Martinez A.T."/>
            <person name="Grigoriev I.V."/>
        </authorList>
    </citation>
    <scope>NUCLEOTIDE SEQUENCE</scope>
    <source>
        <strain evidence="1">CBS 506.95</strain>
    </source>
</reference>
<dbReference type="OrthoDB" id="6362633at2759"/>
<dbReference type="PANTHER" id="PTHR10285">
    <property type="entry name" value="URIDINE KINASE"/>
    <property type="match status" value="1"/>
</dbReference>
<organism evidence="1 2">
    <name type="scientific">Crepidotus variabilis</name>
    <dbReference type="NCBI Taxonomy" id="179855"/>
    <lineage>
        <taxon>Eukaryota</taxon>
        <taxon>Fungi</taxon>
        <taxon>Dikarya</taxon>
        <taxon>Basidiomycota</taxon>
        <taxon>Agaricomycotina</taxon>
        <taxon>Agaricomycetes</taxon>
        <taxon>Agaricomycetidae</taxon>
        <taxon>Agaricales</taxon>
        <taxon>Agaricineae</taxon>
        <taxon>Crepidotaceae</taxon>
        <taxon>Crepidotus</taxon>
    </lineage>
</organism>
<dbReference type="Proteomes" id="UP000807306">
    <property type="component" value="Unassembled WGS sequence"/>
</dbReference>
<keyword evidence="2" id="KW-1185">Reference proteome</keyword>
<dbReference type="SUPFAM" id="SSF52540">
    <property type="entry name" value="P-loop containing nucleoside triphosphate hydrolases"/>
    <property type="match status" value="1"/>
</dbReference>
<proteinExistence type="predicted"/>
<evidence type="ECO:0000313" key="2">
    <source>
        <dbReference type="Proteomes" id="UP000807306"/>
    </source>
</evidence>
<dbReference type="GO" id="GO:0016787">
    <property type="term" value="F:hydrolase activity"/>
    <property type="evidence" value="ECO:0007669"/>
    <property type="project" value="UniProtKB-KW"/>
</dbReference>
<evidence type="ECO:0000313" key="1">
    <source>
        <dbReference type="EMBL" id="KAF9527105.1"/>
    </source>
</evidence>
<dbReference type="InterPro" id="IPR027417">
    <property type="entry name" value="P-loop_NTPase"/>
</dbReference>